<dbReference type="Proteomes" id="UP000215559">
    <property type="component" value="Unassembled WGS sequence"/>
</dbReference>
<dbReference type="Gene3D" id="3.40.50.10390">
    <property type="entry name" value="Gingipain r, domain 1"/>
    <property type="match status" value="1"/>
</dbReference>
<organism evidence="4 5">
    <name type="scientific">candidate division WOR-3 bacterium JGI_Cruoil_03_51_56</name>
    <dbReference type="NCBI Taxonomy" id="1973747"/>
    <lineage>
        <taxon>Bacteria</taxon>
        <taxon>Bacteria division WOR-3</taxon>
    </lineage>
</organism>
<gene>
    <name evidence="4" type="ORF">CH330_01660</name>
</gene>
<dbReference type="InterPro" id="IPR001769">
    <property type="entry name" value="Gingipain"/>
</dbReference>
<dbReference type="Gene3D" id="2.60.40.3800">
    <property type="match status" value="1"/>
</dbReference>
<dbReference type="InterPro" id="IPR029031">
    <property type="entry name" value="Gingipain_N_sf"/>
</dbReference>
<keyword evidence="1" id="KW-0732">Signal</keyword>
<sequence length="657" mass="72631">MGGSVMRIVLTIISLAAAVFASGPVTWEGQHDGLTIHLDLRKVEVSKVMAADNMGYSVLLLSRAGSMNEIGKPQLPVYRRLVEIPYGALVEVAAKPWDVKRYELELPYYPHQYPIPKSGDVPGFIRDEKAYARNEFLPEPGARVVETAVMRGHRLALIEIRPVSYNPVQHVALVASHMTVAVRWTNAEREQTMRHHRRYDSPVFAGRLDGVVMNSGEFNFGPGPDLPVGYLVITPDEWQQNLTPLAEWRRRKGFHVFVRTLSQVGGGSATAVKSYIQDAYDNWPIPPSFVLLVGDVDRIGYFTGQGQGSPPTDLNFGMVEGSDYFPDIDVSRASVANSAQLDSLVDKIVTYEQNTWSSDTNWLKKQYFIASADGGHHQIAEATHSYAMEKIRLLGVECDSLWLYYGSGTPITTALNGGRSWVTYSGHGSRDCWADPNPDFSVDDVHALTNVDMVPYVQTFACLTGDFTYTECFSEAWIRSGKRGAIAHAASSVSSYWTEDDTLERRVFDCMFDSSFFWVMGGFNKAKLIYYAQMGAGPRTRRYFEMYNLMGDGAIDVYSLEPEGLNVSHPAVIPLGNYPMLVRVKNNEQGPVENALVCVTAKEDTTVFTAGYTDASGEVILTVNTTSPDSIYVTVTGHNLAPYMGSALALPSSGPYV</sequence>
<dbReference type="InterPro" id="IPR008964">
    <property type="entry name" value="Invasin/intimin_cell_adhesion"/>
</dbReference>
<evidence type="ECO:0000313" key="5">
    <source>
        <dbReference type="Proteomes" id="UP000215559"/>
    </source>
</evidence>
<dbReference type="AlphaFoldDB" id="A0A235BWY6"/>
<dbReference type="Gene3D" id="2.60.40.10">
    <property type="entry name" value="Immunoglobulins"/>
    <property type="match status" value="1"/>
</dbReference>
<dbReference type="EMBL" id="NOZP01000032">
    <property type="protein sequence ID" value="OYD16878.1"/>
    <property type="molecule type" value="Genomic_DNA"/>
</dbReference>
<dbReference type="InterPro" id="IPR012600">
    <property type="entry name" value="Propeptide_C25"/>
</dbReference>
<proteinExistence type="predicted"/>
<evidence type="ECO:0000256" key="1">
    <source>
        <dbReference type="ARBA" id="ARBA00022729"/>
    </source>
</evidence>
<evidence type="ECO:0000313" key="4">
    <source>
        <dbReference type="EMBL" id="OYD16878.1"/>
    </source>
</evidence>
<dbReference type="InterPro" id="IPR013783">
    <property type="entry name" value="Ig-like_fold"/>
</dbReference>
<dbReference type="Pfam" id="PF08126">
    <property type="entry name" value="Propeptide_C25"/>
    <property type="match status" value="1"/>
</dbReference>
<evidence type="ECO:0000259" key="3">
    <source>
        <dbReference type="Pfam" id="PF08126"/>
    </source>
</evidence>
<feature type="domain" description="Gingipain" evidence="2">
    <location>
        <begin position="230"/>
        <end position="556"/>
    </location>
</feature>
<comment type="caution">
    <text evidence="4">The sequence shown here is derived from an EMBL/GenBank/DDBJ whole genome shotgun (WGS) entry which is preliminary data.</text>
</comment>
<dbReference type="InterPro" id="IPR038490">
    <property type="entry name" value="Gingipain_propep_sf"/>
</dbReference>
<protein>
    <recommendedName>
        <fullName evidence="6">Gingipain domain-containing protein</fullName>
    </recommendedName>
</protein>
<accession>A0A235BWY6</accession>
<feature type="domain" description="Gingipain propeptide" evidence="3">
    <location>
        <begin position="34"/>
        <end position="189"/>
    </location>
</feature>
<dbReference type="Pfam" id="PF01364">
    <property type="entry name" value="Peptidase_C25"/>
    <property type="match status" value="1"/>
</dbReference>
<evidence type="ECO:0008006" key="6">
    <source>
        <dbReference type="Google" id="ProtNLM"/>
    </source>
</evidence>
<dbReference type="InterPro" id="IPR029030">
    <property type="entry name" value="Caspase-like_dom_sf"/>
</dbReference>
<dbReference type="GO" id="GO:0006508">
    <property type="term" value="P:proteolysis"/>
    <property type="evidence" value="ECO:0007669"/>
    <property type="project" value="InterPro"/>
</dbReference>
<reference evidence="4 5" key="1">
    <citation type="submission" date="2017-07" db="EMBL/GenBank/DDBJ databases">
        <title>Recovery of genomes from metagenomes via a dereplication, aggregation, and scoring strategy.</title>
        <authorList>
            <person name="Sieber C.M."/>
            <person name="Probst A.J."/>
            <person name="Sharrar A."/>
            <person name="Thomas B.C."/>
            <person name="Hess M."/>
            <person name="Tringe S.G."/>
            <person name="Banfield J.F."/>
        </authorList>
    </citation>
    <scope>NUCLEOTIDE SEQUENCE [LARGE SCALE GENOMIC DNA]</scope>
    <source>
        <strain evidence="4">JGI_Cruoil_03_51_56</strain>
    </source>
</reference>
<dbReference type="SUPFAM" id="SSF52129">
    <property type="entry name" value="Caspase-like"/>
    <property type="match status" value="1"/>
</dbReference>
<name>A0A235BWY6_UNCW3</name>
<feature type="non-terminal residue" evidence="4">
    <location>
        <position position="657"/>
    </location>
</feature>
<dbReference type="Gene3D" id="3.40.50.1460">
    <property type="match status" value="1"/>
</dbReference>
<dbReference type="GO" id="GO:0004197">
    <property type="term" value="F:cysteine-type endopeptidase activity"/>
    <property type="evidence" value="ECO:0007669"/>
    <property type="project" value="InterPro"/>
</dbReference>
<dbReference type="SUPFAM" id="SSF49373">
    <property type="entry name" value="Invasin/intimin cell-adhesion fragments"/>
    <property type="match status" value="1"/>
</dbReference>
<evidence type="ECO:0000259" key="2">
    <source>
        <dbReference type="Pfam" id="PF01364"/>
    </source>
</evidence>